<dbReference type="OrthoDB" id="2506710at2759"/>
<evidence type="ECO:0000313" key="1">
    <source>
        <dbReference type="EMBL" id="MBW0472953.1"/>
    </source>
</evidence>
<dbReference type="AlphaFoldDB" id="A0A9Q3BX72"/>
<keyword evidence="2" id="KW-1185">Reference proteome</keyword>
<dbReference type="EMBL" id="AVOT02003256">
    <property type="protein sequence ID" value="MBW0472953.1"/>
    <property type="molecule type" value="Genomic_DNA"/>
</dbReference>
<gene>
    <name evidence="1" type="ORF">O181_012668</name>
</gene>
<name>A0A9Q3BX72_9BASI</name>
<comment type="caution">
    <text evidence="1">The sequence shown here is derived from an EMBL/GenBank/DDBJ whole genome shotgun (WGS) entry which is preliminary data.</text>
</comment>
<reference evidence="1" key="1">
    <citation type="submission" date="2021-03" db="EMBL/GenBank/DDBJ databases">
        <title>Draft genome sequence of rust myrtle Austropuccinia psidii MF-1, a brazilian biotype.</title>
        <authorList>
            <person name="Quecine M.C."/>
            <person name="Pachon D.M.R."/>
            <person name="Bonatelli M.L."/>
            <person name="Correr F.H."/>
            <person name="Franceschini L.M."/>
            <person name="Leite T.F."/>
            <person name="Margarido G.R.A."/>
            <person name="Almeida C.A."/>
            <person name="Ferrarezi J.A."/>
            <person name="Labate C.A."/>
        </authorList>
    </citation>
    <scope>NUCLEOTIDE SEQUENCE</scope>
    <source>
        <strain evidence="1">MF-1</strain>
    </source>
</reference>
<sequence>MEFMKTYDLFKEDFKIPDEYISVRLHSSFTKSEKKLYYKMRHKNGKHSWPWWKEKIISKWENDSWRSKMENSFGEAIYNIERNRPISWFLKQKDRLTSLHLDISETMVHKRKLRKCGGDLEQAIRRRSIEPFSTEDYINAMEKITTRTKIGTNPQ</sequence>
<dbReference type="Proteomes" id="UP000765509">
    <property type="component" value="Unassembled WGS sequence"/>
</dbReference>
<organism evidence="1 2">
    <name type="scientific">Austropuccinia psidii MF-1</name>
    <dbReference type="NCBI Taxonomy" id="1389203"/>
    <lineage>
        <taxon>Eukaryota</taxon>
        <taxon>Fungi</taxon>
        <taxon>Dikarya</taxon>
        <taxon>Basidiomycota</taxon>
        <taxon>Pucciniomycotina</taxon>
        <taxon>Pucciniomycetes</taxon>
        <taxon>Pucciniales</taxon>
        <taxon>Sphaerophragmiaceae</taxon>
        <taxon>Austropuccinia</taxon>
    </lineage>
</organism>
<evidence type="ECO:0000313" key="2">
    <source>
        <dbReference type="Proteomes" id="UP000765509"/>
    </source>
</evidence>
<proteinExistence type="predicted"/>
<accession>A0A9Q3BX72</accession>
<protein>
    <submittedName>
        <fullName evidence="1">Uncharacterized protein</fullName>
    </submittedName>
</protein>